<name>A0ABX5L845_9MICO</name>
<evidence type="ECO:0000313" key="1">
    <source>
        <dbReference type="EMBL" id="PWJ60829.1"/>
    </source>
</evidence>
<dbReference type="EMBL" id="QGDV01000024">
    <property type="protein sequence ID" value="PWJ60829.1"/>
    <property type="molecule type" value="Genomic_DNA"/>
</dbReference>
<gene>
    <name evidence="1" type="ORF">B0H03_12428</name>
</gene>
<comment type="caution">
    <text evidence="1">The sequence shown here is derived from an EMBL/GenBank/DDBJ whole genome shotgun (WGS) entry which is preliminary data.</text>
</comment>
<accession>A0ABX5L845</accession>
<organism evidence="1 2">
    <name type="scientific">Rathayibacter iranicus NCPPB 2253 = VKM Ac-1602</name>
    <dbReference type="NCBI Taxonomy" id="1328868"/>
    <lineage>
        <taxon>Bacteria</taxon>
        <taxon>Bacillati</taxon>
        <taxon>Actinomycetota</taxon>
        <taxon>Actinomycetes</taxon>
        <taxon>Micrococcales</taxon>
        <taxon>Microbacteriaceae</taxon>
        <taxon>Rathayibacter</taxon>
    </lineage>
</organism>
<proteinExistence type="predicted"/>
<sequence>MSLLSVFGRGAHPPFEATHSRYPLSLAIQLMSMLARQPGSFVSRASTRSAARLSIEYSHRCR</sequence>
<evidence type="ECO:0000313" key="2">
    <source>
        <dbReference type="Proteomes" id="UP000245674"/>
    </source>
</evidence>
<dbReference type="Proteomes" id="UP000245674">
    <property type="component" value="Unassembled WGS sequence"/>
</dbReference>
<protein>
    <submittedName>
        <fullName evidence="1">Uncharacterized protein</fullName>
    </submittedName>
</protein>
<reference evidence="1 2" key="1">
    <citation type="submission" date="2018-03" db="EMBL/GenBank/DDBJ databases">
        <title>Genomic Encyclopedia of Type Strains, Phase III (KMG-III): the genomes of soil and plant-associated and newly described type strains.</title>
        <authorList>
            <person name="Whitman W."/>
        </authorList>
    </citation>
    <scope>NUCLEOTIDE SEQUENCE [LARGE SCALE GENOMIC DNA]</scope>
    <source>
        <strain evidence="1 2">VKM Ac-1602</strain>
    </source>
</reference>
<keyword evidence="2" id="KW-1185">Reference proteome</keyword>